<feature type="transmembrane region" description="Helical" evidence="8">
    <location>
        <begin position="255"/>
        <end position="274"/>
    </location>
</feature>
<evidence type="ECO:0000256" key="2">
    <source>
        <dbReference type="ARBA" id="ARBA00010145"/>
    </source>
</evidence>
<keyword evidence="5 8" id="KW-0812">Transmembrane</keyword>
<dbReference type="GO" id="GO:0055085">
    <property type="term" value="P:transmembrane transport"/>
    <property type="evidence" value="ECO:0007669"/>
    <property type="project" value="InterPro"/>
</dbReference>
<organism evidence="9 10">
    <name type="scientific">Anaerotruncus colihominis</name>
    <dbReference type="NCBI Taxonomy" id="169435"/>
    <lineage>
        <taxon>Bacteria</taxon>
        <taxon>Bacillati</taxon>
        <taxon>Bacillota</taxon>
        <taxon>Clostridia</taxon>
        <taxon>Eubacteriales</taxon>
        <taxon>Oscillospiraceae</taxon>
        <taxon>Anaerotruncus</taxon>
    </lineage>
</organism>
<evidence type="ECO:0000256" key="6">
    <source>
        <dbReference type="ARBA" id="ARBA00022989"/>
    </source>
</evidence>
<feature type="transmembrane region" description="Helical" evidence="8">
    <location>
        <begin position="99"/>
        <end position="120"/>
    </location>
</feature>
<feature type="transmembrane region" description="Helical" evidence="8">
    <location>
        <begin position="226"/>
        <end position="249"/>
    </location>
</feature>
<sequence length="313" mass="33445">MQSLQTAVNVVAPMFLMLALGCLLRMGGLLDRETLERLNNVCFKVFLSLLLYYNIYTADVADIFNPRLLGFALLLQAAVWGLLFLTVPRFEKSNKRRGAMIQGIGRTNFVIFGTAIGTALCGEGNIGPISLLVAAVVPFYNVLAVIALEIFRGGRVRPLTLARSVAANPYIVAAAAALVTLLLGVRLPGFVESAVRDLTRCATPLTLIVLGGLFNFGAVRGNLRQIAAAVVCRLVVVPALALPVCIWAGFRGVELVGLVSMLIAPTAASSFNMAQSMDSDADLAGHLVVFTSLFSVLTMFLWIFGLGASGYIF</sequence>
<dbReference type="GO" id="GO:0005886">
    <property type="term" value="C:plasma membrane"/>
    <property type="evidence" value="ECO:0007669"/>
    <property type="project" value="UniProtKB-SubCell"/>
</dbReference>
<protein>
    <submittedName>
        <fullName evidence="9">AEC family transporter</fullName>
    </submittedName>
</protein>
<evidence type="ECO:0000256" key="3">
    <source>
        <dbReference type="ARBA" id="ARBA00022448"/>
    </source>
</evidence>
<gene>
    <name evidence="9" type="ORF">D3Z39_11605</name>
</gene>
<evidence type="ECO:0000256" key="4">
    <source>
        <dbReference type="ARBA" id="ARBA00022475"/>
    </source>
</evidence>
<evidence type="ECO:0000256" key="8">
    <source>
        <dbReference type="SAM" id="Phobius"/>
    </source>
</evidence>
<dbReference type="Gene3D" id="1.20.1530.20">
    <property type="match status" value="1"/>
</dbReference>
<keyword evidence="6 8" id="KW-1133">Transmembrane helix</keyword>
<dbReference type="InterPro" id="IPR004776">
    <property type="entry name" value="Mem_transp_PIN-like"/>
</dbReference>
<dbReference type="InterPro" id="IPR038770">
    <property type="entry name" value="Na+/solute_symporter_sf"/>
</dbReference>
<proteinExistence type="inferred from homology"/>
<keyword evidence="4" id="KW-1003">Cell membrane</keyword>
<dbReference type="PANTHER" id="PTHR36838:SF4">
    <property type="entry name" value="AUXIN EFFLUX CARRIER FAMILY PROTEIN"/>
    <property type="match status" value="1"/>
</dbReference>
<reference evidence="9 10" key="1">
    <citation type="submission" date="2018-08" db="EMBL/GenBank/DDBJ databases">
        <title>Murine metabolic-syndrome-specific gut microbial biobank.</title>
        <authorList>
            <person name="Liu C."/>
        </authorList>
    </citation>
    <scope>NUCLEOTIDE SEQUENCE [LARGE SCALE GENOMIC DNA]</scope>
    <source>
        <strain evidence="9 10">X69</strain>
    </source>
</reference>
<accession>A0A845RHL7</accession>
<feature type="transmembrane region" description="Helical" evidence="8">
    <location>
        <begin position="202"/>
        <end position="219"/>
    </location>
</feature>
<feature type="transmembrane region" description="Helical" evidence="8">
    <location>
        <begin position="126"/>
        <end position="148"/>
    </location>
</feature>
<dbReference type="EMBL" id="QXWZ01000020">
    <property type="protein sequence ID" value="NBI79500.1"/>
    <property type="molecule type" value="Genomic_DNA"/>
</dbReference>
<dbReference type="PANTHER" id="PTHR36838">
    <property type="entry name" value="AUXIN EFFLUX CARRIER FAMILY PROTEIN"/>
    <property type="match status" value="1"/>
</dbReference>
<feature type="transmembrane region" description="Helical" evidence="8">
    <location>
        <begin position="286"/>
        <end position="312"/>
    </location>
</feature>
<dbReference type="Proteomes" id="UP000446348">
    <property type="component" value="Unassembled WGS sequence"/>
</dbReference>
<dbReference type="AlphaFoldDB" id="A0A845RHL7"/>
<evidence type="ECO:0000256" key="1">
    <source>
        <dbReference type="ARBA" id="ARBA00004651"/>
    </source>
</evidence>
<keyword evidence="3" id="KW-0813">Transport</keyword>
<feature type="transmembrane region" description="Helical" evidence="8">
    <location>
        <begin position="38"/>
        <end position="56"/>
    </location>
</feature>
<dbReference type="RefSeq" id="WP_160210251.1">
    <property type="nucleotide sequence ID" value="NZ_QXWZ01000020.1"/>
</dbReference>
<comment type="similarity">
    <text evidence="2">Belongs to the auxin efflux carrier (TC 2.A.69) family.</text>
</comment>
<feature type="transmembrane region" description="Helical" evidence="8">
    <location>
        <begin position="68"/>
        <end position="87"/>
    </location>
</feature>
<keyword evidence="7 8" id="KW-0472">Membrane</keyword>
<evidence type="ECO:0000313" key="9">
    <source>
        <dbReference type="EMBL" id="NBI79500.1"/>
    </source>
</evidence>
<dbReference type="OrthoDB" id="9794315at2"/>
<comment type="subcellular location">
    <subcellularLocation>
        <location evidence="1">Cell membrane</location>
        <topology evidence="1">Multi-pass membrane protein</topology>
    </subcellularLocation>
</comment>
<evidence type="ECO:0000256" key="7">
    <source>
        <dbReference type="ARBA" id="ARBA00023136"/>
    </source>
</evidence>
<evidence type="ECO:0000256" key="5">
    <source>
        <dbReference type="ARBA" id="ARBA00022692"/>
    </source>
</evidence>
<name>A0A845RHL7_9FIRM</name>
<feature type="transmembrane region" description="Helical" evidence="8">
    <location>
        <begin position="169"/>
        <end position="190"/>
    </location>
</feature>
<comment type="caution">
    <text evidence="9">The sequence shown here is derived from an EMBL/GenBank/DDBJ whole genome shotgun (WGS) entry which is preliminary data.</text>
</comment>
<evidence type="ECO:0000313" key="10">
    <source>
        <dbReference type="Proteomes" id="UP000446348"/>
    </source>
</evidence>
<feature type="transmembrane region" description="Helical" evidence="8">
    <location>
        <begin position="6"/>
        <end position="26"/>
    </location>
</feature>
<dbReference type="Pfam" id="PF03547">
    <property type="entry name" value="Mem_trans"/>
    <property type="match status" value="1"/>
</dbReference>